<accession>A0A918M926</accession>
<dbReference type="EMBL" id="BMTD01000002">
    <property type="protein sequence ID" value="GGU84356.1"/>
    <property type="molecule type" value="Genomic_DNA"/>
</dbReference>
<gene>
    <name evidence="1" type="ORF">GCM10010260_16750</name>
</gene>
<comment type="caution">
    <text evidence="1">The sequence shown here is derived from an EMBL/GenBank/DDBJ whole genome shotgun (WGS) entry which is preliminary data.</text>
</comment>
<organism evidence="1 2">
    <name type="scientific">Streptomyces filipinensis</name>
    <dbReference type="NCBI Taxonomy" id="66887"/>
    <lineage>
        <taxon>Bacteria</taxon>
        <taxon>Bacillati</taxon>
        <taxon>Actinomycetota</taxon>
        <taxon>Actinomycetes</taxon>
        <taxon>Kitasatosporales</taxon>
        <taxon>Streptomycetaceae</taxon>
        <taxon>Streptomyces</taxon>
    </lineage>
</organism>
<proteinExistence type="predicted"/>
<dbReference type="Proteomes" id="UP000618795">
    <property type="component" value="Unassembled WGS sequence"/>
</dbReference>
<evidence type="ECO:0000313" key="2">
    <source>
        <dbReference type="Proteomes" id="UP000618795"/>
    </source>
</evidence>
<protein>
    <recommendedName>
        <fullName evidence="3">Pentapeptide repeat-containing protein</fullName>
    </recommendedName>
</protein>
<dbReference type="AlphaFoldDB" id="A0A918M926"/>
<dbReference type="RefSeq" id="WP_191872003.1">
    <property type="nucleotide sequence ID" value="NZ_BMTD01000002.1"/>
</dbReference>
<reference evidence="1" key="2">
    <citation type="submission" date="2020-09" db="EMBL/GenBank/DDBJ databases">
        <authorList>
            <person name="Sun Q."/>
            <person name="Ohkuma M."/>
        </authorList>
    </citation>
    <scope>NUCLEOTIDE SEQUENCE</scope>
    <source>
        <strain evidence="1">JCM 4369</strain>
    </source>
</reference>
<evidence type="ECO:0000313" key="1">
    <source>
        <dbReference type="EMBL" id="GGU84356.1"/>
    </source>
</evidence>
<name>A0A918M926_9ACTN</name>
<keyword evidence="2" id="KW-1185">Reference proteome</keyword>
<reference evidence="1" key="1">
    <citation type="journal article" date="2014" name="Int. J. Syst. Evol. Microbiol.">
        <title>Complete genome sequence of Corynebacterium casei LMG S-19264T (=DSM 44701T), isolated from a smear-ripened cheese.</title>
        <authorList>
            <consortium name="US DOE Joint Genome Institute (JGI-PGF)"/>
            <person name="Walter F."/>
            <person name="Albersmeier A."/>
            <person name="Kalinowski J."/>
            <person name="Ruckert C."/>
        </authorList>
    </citation>
    <scope>NUCLEOTIDE SEQUENCE</scope>
    <source>
        <strain evidence="1">JCM 4369</strain>
    </source>
</reference>
<sequence length="270" mass="29359">MVAAESFGGRVLAVLSRRAPAFRPPDLPTGHDGPTMGEGCDDSLDTPSFVQALLERGYALDRRFDLKLSSIENDAERLALRDIYGSVQEELIRGNTALTMARSYALRGELSFRQRKITKWIDQASTCMIAIGGLFLSPDVGQGGWVHPYAGGTAIRLSENLEILSSTVSAIPLRKARVQLPAVAGVIDAVHVSISRAFRKISKARDDFTGSDLSDANLESVNLTGLRWSDSTIWPPGWEERVRRSSEEKEPGVYVINSSGSGQPSRTLGV</sequence>
<evidence type="ECO:0008006" key="3">
    <source>
        <dbReference type="Google" id="ProtNLM"/>
    </source>
</evidence>